<proteinExistence type="inferred from homology"/>
<dbReference type="InterPro" id="IPR006439">
    <property type="entry name" value="HAD-SF_hydro_IA"/>
</dbReference>
<dbReference type="SFLD" id="SFLDS00003">
    <property type="entry name" value="Haloacid_Dehalogenase"/>
    <property type="match status" value="1"/>
</dbReference>
<dbReference type="Pfam" id="PF00702">
    <property type="entry name" value="Hydrolase"/>
    <property type="match status" value="1"/>
</dbReference>
<dbReference type="Proteomes" id="UP001430804">
    <property type="component" value="Unassembled WGS sequence"/>
</dbReference>
<dbReference type="PANTHER" id="PTHR43434:SF1">
    <property type="entry name" value="PHOSPHOGLYCOLATE PHOSPHATASE"/>
    <property type="match status" value="1"/>
</dbReference>
<name>A0ABS6WKI4_9HYPH</name>
<evidence type="ECO:0000313" key="2">
    <source>
        <dbReference type="EMBL" id="MBW3096452.1"/>
    </source>
</evidence>
<dbReference type="NCBIfam" id="TIGR01509">
    <property type="entry name" value="HAD-SF-IA-v3"/>
    <property type="match status" value="1"/>
</dbReference>
<dbReference type="InterPro" id="IPR050155">
    <property type="entry name" value="HAD-like_hydrolase_sf"/>
</dbReference>
<keyword evidence="3" id="KW-1185">Reference proteome</keyword>
<comment type="caution">
    <text evidence="2">The sequence shown here is derived from an EMBL/GenBank/DDBJ whole genome shotgun (WGS) entry which is preliminary data.</text>
</comment>
<accession>A0ABS6WKI4</accession>
<comment type="similarity">
    <text evidence="1">Belongs to the HAD-like hydrolase superfamily. CbbY/CbbZ/Gph/YieH family.</text>
</comment>
<gene>
    <name evidence="2" type="ORF">KY465_04060</name>
</gene>
<evidence type="ECO:0000313" key="3">
    <source>
        <dbReference type="Proteomes" id="UP001430804"/>
    </source>
</evidence>
<sequence length="212" mass="22802">MSVQAVAWDIDGTLVDSEPLHQEALMAVVATHGVDLSDLLPDAFVGVSLPDVWKVVGSRFPADMRFEDCDRMVCDHYRANMHRLTATPNVDRVMRILHERGIAQIAVSNSNRDVVDTNLRAIGVADLIDFSVSLDDVPVGKPDPAPYRLGAARLGLPAERILAVEDSATGLASARAAGMKSVLYCPDGRACGPADHLITEMIAILDMLDADS</sequence>
<dbReference type="EMBL" id="JAHWQX010000001">
    <property type="protein sequence ID" value="MBW3096452.1"/>
    <property type="molecule type" value="Genomic_DNA"/>
</dbReference>
<evidence type="ECO:0000256" key="1">
    <source>
        <dbReference type="ARBA" id="ARBA00006171"/>
    </source>
</evidence>
<dbReference type="RefSeq" id="WP_219200136.1">
    <property type="nucleotide sequence ID" value="NZ_JAHWQX010000001.1"/>
</dbReference>
<protein>
    <submittedName>
        <fullName evidence="2">HAD family phosphatase</fullName>
    </submittedName>
</protein>
<dbReference type="CDD" id="cd07505">
    <property type="entry name" value="HAD_BPGM-like"/>
    <property type="match status" value="1"/>
</dbReference>
<organism evidence="2 3">
    <name type="scientific">Pseudohoeflea coraliihabitans</name>
    <dbReference type="NCBI Taxonomy" id="2860393"/>
    <lineage>
        <taxon>Bacteria</taxon>
        <taxon>Pseudomonadati</taxon>
        <taxon>Pseudomonadota</taxon>
        <taxon>Alphaproteobacteria</taxon>
        <taxon>Hyphomicrobiales</taxon>
        <taxon>Rhizobiaceae</taxon>
        <taxon>Pseudohoeflea</taxon>
    </lineage>
</organism>
<reference evidence="2" key="1">
    <citation type="submission" date="2021-07" db="EMBL/GenBank/DDBJ databases">
        <title>Pseudohoeflea marina sp. nov. a polyhydroxyalcanoate-producing bacterium.</title>
        <authorList>
            <person name="Zheng W."/>
            <person name="Yu S."/>
            <person name="Huang Y."/>
        </authorList>
    </citation>
    <scope>NUCLEOTIDE SEQUENCE</scope>
    <source>
        <strain evidence="2">DP4N28-3</strain>
    </source>
</reference>
<dbReference type="PANTHER" id="PTHR43434">
    <property type="entry name" value="PHOSPHOGLYCOLATE PHOSPHATASE"/>
    <property type="match status" value="1"/>
</dbReference>
<dbReference type="SFLD" id="SFLDG01135">
    <property type="entry name" value="C1.5.6:_HAD__Beta-PGM__Phospha"/>
    <property type="match status" value="1"/>
</dbReference>
<dbReference type="SFLD" id="SFLDG01129">
    <property type="entry name" value="C1.5:_HAD__Beta-PGM__Phosphata"/>
    <property type="match status" value="1"/>
</dbReference>